<reference evidence="1" key="2">
    <citation type="submission" date="2020-09" db="EMBL/GenBank/DDBJ databases">
        <authorList>
            <person name="Sun Q."/>
            <person name="Zhou Y."/>
        </authorList>
    </citation>
    <scope>NUCLEOTIDE SEQUENCE</scope>
    <source>
        <strain evidence="1">CGMCC 4.7278</strain>
    </source>
</reference>
<keyword evidence="2" id="KW-1185">Reference proteome</keyword>
<accession>A0A917QFU1</accession>
<dbReference type="RefSeq" id="WP_188828608.1">
    <property type="nucleotide sequence ID" value="NZ_BMMW01000002.1"/>
</dbReference>
<name>A0A917QFU1_9NOCA</name>
<protein>
    <submittedName>
        <fullName evidence="1">Uncharacterized protein</fullName>
    </submittedName>
</protein>
<proteinExistence type="predicted"/>
<evidence type="ECO:0000313" key="1">
    <source>
        <dbReference type="EMBL" id="GGK48371.1"/>
    </source>
</evidence>
<dbReference type="Proteomes" id="UP000612956">
    <property type="component" value="Unassembled WGS sequence"/>
</dbReference>
<evidence type="ECO:0000313" key="2">
    <source>
        <dbReference type="Proteomes" id="UP000612956"/>
    </source>
</evidence>
<organism evidence="1 2">
    <name type="scientific">Nocardia camponoti</name>
    <dbReference type="NCBI Taxonomy" id="1616106"/>
    <lineage>
        <taxon>Bacteria</taxon>
        <taxon>Bacillati</taxon>
        <taxon>Actinomycetota</taxon>
        <taxon>Actinomycetes</taxon>
        <taxon>Mycobacteriales</taxon>
        <taxon>Nocardiaceae</taxon>
        <taxon>Nocardia</taxon>
    </lineage>
</organism>
<dbReference type="EMBL" id="BMMW01000002">
    <property type="protein sequence ID" value="GGK48371.1"/>
    <property type="molecule type" value="Genomic_DNA"/>
</dbReference>
<reference evidence="1" key="1">
    <citation type="journal article" date="2014" name="Int. J. Syst. Evol. Microbiol.">
        <title>Complete genome sequence of Corynebacterium casei LMG S-19264T (=DSM 44701T), isolated from a smear-ripened cheese.</title>
        <authorList>
            <consortium name="US DOE Joint Genome Institute (JGI-PGF)"/>
            <person name="Walter F."/>
            <person name="Albersmeier A."/>
            <person name="Kalinowski J."/>
            <person name="Ruckert C."/>
        </authorList>
    </citation>
    <scope>NUCLEOTIDE SEQUENCE</scope>
    <source>
        <strain evidence="1">CGMCC 4.7278</strain>
    </source>
</reference>
<sequence length="134" mass="14820">MSNDERDDFVWAFAQLVGLTMHPMRATLDEWLDVLHRRYGQQLSLVIQIGALPDLDAALDEIRAMPAPAAWQRALVYLDDAARRAGVAISNTSAAVAAEQDREHLADDENARQLAELDADVSAILAVVDEQERP</sequence>
<gene>
    <name evidence="1" type="ORF">GCM10011591_19710</name>
</gene>
<comment type="caution">
    <text evidence="1">The sequence shown here is derived from an EMBL/GenBank/DDBJ whole genome shotgun (WGS) entry which is preliminary data.</text>
</comment>
<dbReference type="AlphaFoldDB" id="A0A917QFU1"/>